<feature type="domain" description="Type I restriction modification DNA specificity" evidence="5">
    <location>
        <begin position="87"/>
        <end position="264"/>
    </location>
</feature>
<dbReference type="GO" id="GO:0009307">
    <property type="term" value="P:DNA restriction-modification system"/>
    <property type="evidence" value="ECO:0007669"/>
    <property type="project" value="UniProtKB-KW"/>
</dbReference>
<evidence type="ECO:0000256" key="3">
    <source>
        <dbReference type="ARBA" id="ARBA00023125"/>
    </source>
</evidence>
<evidence type="ECO:0000256" key="2">
    <source>
        <dbReference type="ARBA" id="ARBA00022747"/>
    </source>
</evidence>
<evidence type="ECO:0000256" key="1">
    <source>
        <dbReference type="ARBA" id="ARBA00010923"/>
    </source>
</evidence>
<dbReference type="Gene3D" id="3.90.220.20">
    <property type="entry name" value="DNA methylase specificity domains"/>
    <property type="match status" value="2"/>
</dbReference>
<dbReference type="Pfam" id="PF01420">
    <property type="entry name" value="Methylase_S"/>
    <property type="match status" value="1"/>
</dbReference>
<dbReference type="PANTHER" id="PTHR43140:SF1">
    <property type="entry name" value="TYPE I RESTRICTION ENZYME ECOKI SPECIFICITY SUBUNIT"/>
    <property type="match status" value="1"/>
</dbReference>
<evidence type="ECO:0000259" key="5">
    <source>
        <dbReference type="Pfam" id="PF01420"/>
    </source>
</evidence>
<dbReference type="RefSeq" id="WP_145370873.1">
    <property type="nucleotide sequence ID" value="NZ_CP036275.1"/>
</dbReference>
<sequence>MNAETFLENFGHLADAPGGVKKLREMILQLAVQGKLVEQDPNDEPAERELERIAKARRELVAKGNVRSSKQMPLPDLDEAPFLIPPSWQWTRIGSLMEKMGAGSTPLGGRKVYVDQGVPFLRSQNVWNDGLRLDGVARIPKDIHERMAGTHVHARDVLLNITGASIGRCAVVPDPFASANVSQHVAILRPIERRFSDFLHLCVISRFFQERVMRVQVGVSREGLSMTRLRHFPVPFPPLAEQRRIVAKVDELMSLCDELEARQQERNRVRVRLNEAALDRLTTAGDDDELTAAWTRVRSHFDTLYTVPENVAALRQAILQLAVQGKLVEQDPNDEPASLLLSDVESLRSQLVSQNCMPNYHPQEELDTTRFRCFLPPTWEWAQLGALISLMDSGWSPKCDDHPTTSPQQWGVLKTTAVQPLRYDAMQHKQLPAKLEPRRQHEVQAGDLLITRAGPRQRVGISCVVTETRPRLMISDKIIRFHLLSDALLPDFIVLCLNAGVSQGFLEEQKSGMAASQMNIAQTKLRRTPMPIAPTNEQRRIVERVRQLMSLCDDLEARLAQQQSDADRLTEAMVAEVLEGAAAGVGA</sequence>
<dbReference type="KEGG" id="mri:Mal4_40630"/>
<evidence type="ECO:0000313" key="6">
    <source>
        <dbReference type="EMBL" id="QDU39717.1"/>
    </source>
</evidence>
<dbReference type="InterPro" id="IPR044946">
    <property type="entry name" value="Restrct_endonuc_typeI_TRD_sf"/>
</dbReference>
<name>A0A517ZB76_9PLAN</name>
<dbReference type="CDD" id="cd17261">
    <property type="entry name" value="RMtype1_S_EcoKI-TRD2-CR2_like"/>
    <property type="match status" value="1"/>
</dbReference>
<dbReference type="InterPro" id="IPR051212">
    <property type="entry name" value="Type-I_RE_S_subunit"/>
</dbReference>
<dbReference type="OrthoDB" id="9811611at2"/>
<comment type="similarity">
    <text evidence="1">Belongs to the type-I restriction system S methylase family.</text>
</comment>
<feature type="coiled-coil region" evidence="4">
    <location>
        <begin position="545"/>
        <end position="572"/>
    </location>
</feature>
<reference evidence="6 7" key="1">
    <citation type="submission" date="2019-02" db="EMBL/GenBank/DDBJ databases">
        <title>Deep-cultivation of Planctomycetes and their phenomic and genomic characterization uncovers novel biology.</title>
        <authorList>
            <person name="Wiegand S."/>
            <person name="Jogler M."/>
            <person name="Boedeker C."/>
            <person name="Pinto D."/>
            <person name="Vollmers J."/>
            <person name="Rivas-Marin E."/>
            <person name="Kohn T."/>
            <person name="Peeters S.H."/>
            <person name="Heuer A."/>
            <person name="Rast P."/>
            <person name="Oberbeckmann S."/>
            <person name="Bunk B."/>
            <person name="Jeske O."/>
            <person name="Meyerdierks A."/>
            <person name="Storesund J.E."/>
            <person name="Kallscheuer N."/>
            <person name="Luecker S."/>
            <person name="Lage O.M."/>
            <person name="Pohl T."/>
            <person name="Merkel B.J."/>
            <person name="Hornburger P."/>
            <person name="Mueller R.-W."/>
            <person name="Bruemmer F."/>
            <person name="Labrenz M."/>
            <person name="Spormann A.M."/>
            <person name="Op den Camp H."/>
            <person name="Overmann J."/>
            <person name="Amann R."/>
            <person name="Jetten M.S.M."/>
            <person name="Mascher T."/>
            <person name="Medema M.H."/>
            <person name="Devos D.P."/>
            <person name="Kaster A.-K."/>
            <person name="Ovreas L."/>
            <person name="Rohde M."/>
            <person name="Galperin M.Y."/>
            <person name="Jogler C."/>
        </authorList>
    </citation>
    <scope>NUCLEOTIDE SEQUENCE [LARGE SCALE GENOMIC DNA]</scope>
    <source>
        <strain evidence="6 7">Mal4</strain>
    </source>
</reference>
<proteinExistence type="inferred from homology"/>
<protein>
    <submittedName>
        <fullName evidence="6">Type-1 restriction enzyme EcoKI specificity protein</fullName>
    </submittedName>
</protein>
<dbReference type="Proteomes" id="UP000320496">
    <property type="component" value="Chromosome"/>
</dbReference>
<keyword evidence="4" id="KW-0175">Coiled coil</keyword>
<dbReference type="CDD" id="cd17256">
    <property type="entry name" value="RMtype1_S_EcoJA65PI-TRD1-CR1_like"/>
    <property type="match status" value="1"/>
</dbReference>
<dbReference type="SUPFAM" id="SSF116734">
    <property type="entry name" value="DNA methylase specificity domain"/>
    <property type="match status" value="2"/>
</dbReference>
<gene>
    <name evidence="6" type="primary">hsdS</name>
    <name evidence="6" type="ORF">Mal4_40630</name>
</gene>
<accession>A0A517ZB76</accession>
<evidence type="ECO:0000313" key="7">
    <source>
        <dbReference type="Proteomes" id="UP000320496"/>
    </source>
</evidence>
<keyword evidence="7" id="KW-1185">Reference proteome</keyword>
<dbReference type="EMBL" id="CP036275">
    <property type="protein sequence ID" value="QDU39717.1"/>
    <property type="molecule type" value="Genomic_DNA"/>
</dbReference>
<dbReference type="InterPro" id="IPR000055">
    <property type="entry name" value="Restrct_endonuc_typeI_TRD"/>
</dbReference>
<dbReference type="GO" id="GO:0003677">
    <property type="term" value="F:DNA binding"/>
    <property type="evidence" value="ECO:0007669"/>
    <property type="project" value="UniProtKB-KW"/>
</dbReference>
<keyword evidence="2" id="KW-0680">Restriction system</keyword>
<dbReference type="REBASE" id="355296">
    <property type="entry name" value="S.PbaMal4ORF40640P"/>
</dbReference>
<organism evidence="6 7">
    <name type="scientific">Maioricimonas rarisocia</name>
    <dbReference type="NCBI Taxonomy" id="2528026"/>
    <lineage>
        <taxon>Bacteria</taxon>
        <taxon>Pseudomonadati</taxon>
        <taxon>Planctomycetota</taxon>
        <taxon>Planctomycetia</taxon>
        <taxon>Planctomycetales</taxon>
        <taxon>Planctomycetaceae</taxon>
        <taxon>Maioricimonas</taxon>
    </lineage>
</organism>
<dbReference type="PANTHER" id="PTHR43140">
    <property type="entry name" value="TYPE-1 RESTRICTION ENZYME ECOKI SPECIFICITY PROTEIN"/>
    <property type="match status" value="1"/>
</dbReference>
<dbReference type="AlphaFoldDB" id="A0A517ZB76"/>
<evidence type="ECO:0000256" key="4">
    <source>
        <dbReference type="SAM" id="Coils"/>
    </source>
</evidence>
<keyword evidence="3" id="KW-0238">DNA-binding</keyword>